<dbReference type="Gene3D" id="3.90.950.10">
    <property type="match status" value="1"/>
</dbReference>
<dbReference type="InterPro" id="IPR002637">
    <property type="entry name" value="RdgB/HAM1"/>
</dbReference>
<dbReference type="KEGG" id="kbs:EPA93_42545"/>
<dbReference type="InterPro" id="IPR020922">
    <property type="entry name" value="dITP/XTP_pyrophosphatase"/>
</dbReference>
<dbReference type="CDD" id="cd00515">
    <property type="entry name" value="HAM1"/>
    <property type="match status" value="1"/>
</dbReference>
<feature type="binding site" evidence="10">
    <location>
        <position position="176"/>
    </location>
    <ligand>
        <name>substrate</name>
    </ligand>
</feature>
<keyword evidence="7 10" id="KW-0546">Nucleotide metabolism</keyword>
<feature type="binding site" evidence="10">
    <location>
        <begin position="8"/>
        <end position="13"/>
    </location>
    <ligand>
        <name>substrate</name>
    </ligand>
</feature>
<feature type="active site" description="Proton acceptor" evidence="10">
    <location>
        <position position="70"/>
    </location>
</feature>
<evidence type="ECO:0000256" key="8">
    <source>
        <dbReference type="ARBA" id="ARBA00051875"/>
    </source>
</evidence>
<dbReference type="Proteomes" id="UP000290365">
    <property type="component" value="Chromosome"/>
</dbReference>
<reference evidence="12 13" key="1">
    <citation type="submission" date="2019-01" db="EMBL/GenBank/DDBJ databases">
        <title>Ktedonosporobacter rubrisoli SCAWS-G2.</title>
        <authorList>
            <person name="Huang Y."/>
            <person name="Yan B."/>
        </authorList>
    </citation>
    <scope>NUCLEOTIDE SEQUENCE [LARGE SCALE GENOMIC DNA]</scope>
    <source>
        <strain evidence="12 13">SCAWS-G2</strain>
    </source>
</reference>
<dbReference type="EC" id="3.6.1.66" evidence="10"/>
<evidence type="ECO:0000313" key="12">
    <source>
        <dbReference type="EMBL" id="QBD83753.1"/>
    </source>
</evidence>
<dbReference type="GO" id="GO:0009146">
    <property type="term" value="P:purine nucleoside triphosphate catabolic process"/>
    <property type="evidence" value="ECO:0007669"/>
    <property type="project" value="UniProtKB-UniRule"/>
</dbReference>
<dbReference type="FunFam" id="3.90.950.10:FF:000001">
    <property type="entry name" value="dITP/XTP pyrophosphatase"/>
    <property type="match status" value="1"/>
</dbReference>
<dbReference type="GO" id="GO:0017111">
    <property type="term" value="F:ribonucleoside triphosphate phosphatase activity"/>
    <property type="evidence" value="ECO:0007669"/>
    <property type="project" value="InterPro"/>
</dbReference>
<keyword evidence="5 10" id="KW-0378">Hydrolase</keyword>
<comment type="catalytic activity">
    <reaction evidence="9 10">
        <text>XTP + H2O = XMP + diphosphate + H(+)</text>
        <dbReference type="Rhea" id="RHEA:28610"/>
        <dbReference type="ChEBI" id="CHEBI:15377"/>
        <dbReference type="ChEBI" id="CHEBI:15378"/>
        <dbReference type="ChEBI" id="CHEBI:33019"/>
        <dbReference type="ChEBI" id="CHEBI:57464"/>
        <dbReference type="ChEBI" id="CHEBI:61314"/>
        <dbReference type="EC" id="3.6.1.66"/>
    </reaction>
</comment>
<dbReference type="GO" id="GO:0000166">
    <property type="term" value="F:nucleotide binding"/>
    <property type="evidence" value="ECO:0007669"/>
    <property type="project" value="UniProtKB-KW"/>
</dbReference>
<comment type="cofactor">
    <cofactor evidence="10">
        <name>Mg(2+)</name>
        <dbReference type="ChEBI" id="CHEBI:18420"/>
    </cofactor>
    <text evidence="10">Binds 1 Mg(2+) ion per subunit.</text>
</comment>
<dbReference type="RefSeq" id="WP_129894816.1">
    <property type="nucleotide sequence ID" value="NZ_CP035758.1"/>
</dbReference>
<keyword evidence="4 10" id="KW-0547">Nucleotide-binding</keyword>
<dbReference type="InterPro" id="IPR029001">
    <property type="entry name" value="ITPase-like_fam"/>
</dbReference>
<keyword evidence="13" id="KW-1185">Reference proteome</keyword>
<proteinExistence type="inferred from homology"/>
<dbReference type="NCBIfam" id="NF011397">
    <property type="entry name" value="PRK14822.1"/>
    <property type="match status" value="1"/>
</dbReference>
<sequence>MRALLVATTNRHKLEEYQNIFADLPFELRSLNDIQLDMDVEETGTTFLENAELKALAYARASGLLSLADDSGLEIDALGGAPGVYSARFAGRDTPYEEKFRIILQQLQNVPVEQRTARFRCVITLAEPSGYHRSVEGTIEGLIADAPRGKYGFGYDPIFLVPEFGMTTAELTPEQKNRISHRGRAALKARALLEYWSPPSQNVREGKREEPKQE</sequence>
<feature type="binding site" evidence="10">
    <location>
        <begin position="181"/>
        <end position="182"/>
    </location>
    <ligand>
        <name>substrate</name>
    </ligand>
</feature>
<evidence type="ECO:0000256" key="3">
    <source>
        <dbReference type="ARBA" id="ARBA00022723"/>
    </source>
</evidence>
<dbReference type="AlphaFoldDB" id="A0A4P6K6X1"/>
<dbReference type="SUPFAM" id="SSF52972">
    <property type="entry name" value="ITPase-like"/>
    <property type="match status" value="1"/>
</dbReference>
<evidence type="ECO:0000256" key="7">
    <source>
        <dbReference type="ARBA" id="ARBA00023080"/>
    </source>
</evidence>
<dbReference type="PANTHER" id="PTHR11067">
    <property type="entry name" value="INOSINE TRIPHOSPHATE PYROPHOSPHATASE/HAM1 PROTEIN"/>
    <property type="match status" value="1"/>
</dbReference>
<dbReference type="HAMAP" id="MF_01405">
    <property type="entry name" value="Non_canon_purine_NTPase"/>
    <property type="match status" value="1"/>
</dbReference>
<comment type="function">
    <text evidence="10">Pyrophosphatase that catalyzes the hydrolysis of nucleoside triphosphates to their monophosphate derivatives, with a high preference for the non-canonical purine nucleotides XTP (xanthosine triphosphate), dITP (deoxyinosine triphosphate) and ITP. Seems to function as a house-cleaning enzyme that removes non-canonical purine nucleotides from the nucleotide pool, thus preventing their incorporation into DNA/RNA and avoiding chromosomal lesions.</text>
</comment>
<keyword evidence="6 10" id="KW-0460">Magnesium</keyword>
<evidence type="ECO:0000256" key="6">
    <source>
        <dbReference type="ARBA" id="ARBA00022842"/>
    </source>
</evidence>
<feature type="binding site" evidence="10">
    <location>
        <position position="41"/>
    </location>
    <ligand>
        <name>Mg(2+)</name>
        <dbReference type="ChEBI" id="CHEBI:18420"/>
    </ligand>
</feature>
<dbReference type="EMBL" id="CP035758">
    <property type="protein sequence ID" value="QBD83753.1"/>
    <property type="molecule type" value="Genomic_DNA"/>
</dbReference>
<dbReference type="GO" id="GO:0036222">
    <property type="term" value="F:XTP diphosphatase activity"/>
    <property type="evidence" value="ECO:0007669"/>
    <property type="project" value="UniProtKB-UniRule"/>
</dbReference>
<evidence type="ECO:0000256" key="1">
    <source>
        <dbReference type="ARBA" id="ARBA00008023"/>
    </source>
</evidence>
<protein>
    <recommendedName>
        <fullName evidence="10">dITP/XTP pyrophosphatase</fullName>
        <ecNumber evidence="10">3.6.1.66</ecNumber>
    </recommendedName>
    <alternativeName>
        <fullName evidence="10">Non-canonical purine NTP pyrophosphatase</fullName>
    </alternativeName>
    <alternativeName>
        <fullName evidence="10">Non-standard purine NTP pyrophosphatase</fullName>
    </alternativeName>
    <alternativeName>
        <fullName evidence="10">Nucleoside-triphosphate diphosphatase</fullName>
    </alternativeName>
    <alternativeName>
        <fullName evidence="10">Nucleoside-triphosphate pyrophosphatase</fullName>
        <shortName evidence="10">NTPase</shortName>
    </alternativeName>
</protein>
<evidence type="ECO:0000256" key="11">
    <source>
        <dbReference type="RuleBase" id="RU003781"/>
    </source>
</evidence>
<comment type="similarity">
    <text evidence="1 10 11">Belongs to the HAM1 NTPase family.</text>
</comment>
<gene>
    <name evidence="12" type="ORF">EPA93_42545</name>
</gene>
<organism evidence="12 13">
    <name type="scientific">Ktedonosporobacter rubrisoli</name>
    <dbReference type="NCBI Taxonomy" id="2509675"/>
    <lineage>
        <taxon>Bacteria</taxon>
        <taxon>Bacillati</taxon>
        <taxon>Chloroflexota</taxon>
        <taxon>Ktedonobacteria</taxon>
        <taxon>Ktedonobacterales</taxon>
        <taxon>Ktedonosporobacteraceae</taxon>
        <taxon>Ktedonosporobacter</taxon>
    </lineage>
</organism>
<evidence type="ECO:0000256" key="2">
    <source>
        <dbReference type="ARBA" id="ARBA00011738"/>
    </source>
</evidence>
<feature type="binding site" evidence="10">
    <location>
        <position position="71"/>
    </location>
    <ligand>
        <name>substrate</name>
    </ligand>
</feature>
<accession>A0A4P6K6X1</accession>
<dbReference type="GO" id="GO:0036220">
    <property type="term" value="F:ITP diphosphatase activity"/>
    <property type="evidence" value="ECO:0007669"/>
    <property type="project" value="UniProtKB-UniRule"/>
</dbReference>
<dbReference type="GO" id="GO:0035870">
    <property type="term" value="F:dITP diphosphatase activity"/>
    <property type="evidence" value="ECO:0007669"/>
    <property type="project" value="UniProtKB-UniRule"/>
</dbReference>
<dbReference type="GO" id="GO:0046872">
    <property type="term" value="F:metal ion binding"/>
    <property type="evidence" value="ECO:0007669"/>
    <property type="project" value="UniProtKB-KW"/>
</dbReference>
<dbReference type="NCBIfam" id="TIGR00042">
    <property type="entry name" value="RdgB/HAM1 family non-canonical purine NTP pyrophosphatase"/>
    <property type="match status" value="1"/>
</dbReference>
<name>A0A4P6K6X1_KTERU</name>
<feature type="binding site" evidence="10">
    <location>
        <begin position="153"/>
        <end position="156"/>
    </location>
    <ligand>
        <name>substrate</name>
    </ligand>
</feature>
<evidence type="ECO:0000256" key="9">
    <source>
        <dbReference type="ARBA" id="ARBA00052017"/>
    </source>
</evidence>
<evidence type="ECO:0000256" key="5">
    <source>
        <dbReference type="ARBA" id="ARBA00022801"/>
    </source>
</evidence>
<dbReference type="GO" id="GO:0009117">
    <property type="term" value="P:nucleotide metabolic process"/>
    <property type="evidence" value="ECO:0007669"/>
    <property type="project" value="UniProtKB-KW"/>
</dbReference>
<dbReference type="PANTHER" id="PTHR11067:SF9">
    <property type="entry name" value="INOSINE TRIPHOSPHATE PYROPHOSPHATASE"/>
    <property type="match status" value="1"/>
</dbReference>
<keyword evidence="3 10" id="KW-0479">Metal-binding</keyword>
<dbReference type="Pfam" id="PF01725">
    <property type="entry name" value="Ham1p_like"/>
    <property type="match status" value="1"/>
</dbReference>
<comment type="subunit">
    <text evidence="2 10">Homodimer.</text>
</comment>
<evidence type="ECO:0000256" key="4">
    <source>
        <dbReference type="ARBA" id="ARBA00022741"/>
    </source>
</evidence>
<dbReference type="GO" id="GO:0005829">
    <property type="term" value="C:cytosol"/>
    <property type="evidence" value="ECO:0007669"/>
    <property type="project" value="TreeGrafter"/>
</dbReference>
<feature type="binding site" evidence="10">
    <location>
        <position position="70"/>
    </location>
    <ligand>
        <name>Mg(2+)</name>
        <dbReference type="ChEBI" id="CHEBI:18420"/>
    </ligand>
</feature>
<evidence type="ECO:0000313" key="13">
    <source>
        <dbReference type="Proteomes" id="UP000290365"/>
    </source>
</evidence>
<comment type="catalytic activity">
    <reaction evidence="10">
        <text>ITP + H2O = IMP + diphosphate + H(+)</text>
        <dbReference type="Rhea" id="RHEA:29399"/>
        <dbReference type="ChEBI" id="CHEBI:15377"/>
        <dbReference type="ChEBI" id="CHEBI:15378"/>
        <dbReference type="ChEBI" id="CHEBI:33019"/>
        <dbReference type="ChEBI" id="CHEBI:58053"/>
        <dbReference type="ChEBI" id="CHEBI:61402"/>
        <dbReference type="EC" id="3.6.1.66"/>
    </reaction>
</comment>
<dbReference type="OrthoDB" id="9807456at2"/>
<comment type="catalytic activity">
    <reaction evidence="8 10">
        <text>dITP + H2O = dIMP + diphosphate + H(+)</text>
        <dbReference type="Rhea" id="RHEA:28342"/>
        <dbReference type="ChEBI" id="CHEBI:15377"/>
        <dbReference type="ChEBI" id="CHEBI:15378"/>
        <dbReference type="ChEBI" id="CHEBI:33019"/>
        <dbReference type="ChEBI" id="CHEBI:61194"/>
        <dbReference type="ChEBI" id="CHEBI:61382"/>
        <dbReference type="EC" id="3.6.1.66"/>
    </reaction>
</comment>
<evidence type="ECO:0000256" key="10">
    <source>
        <dbReference type="HAMAP-Rule" id="MF_01405"/>
    </source>
</evidence>